<dbReference type="InterPro" id="IPR021719">
    <property type="entry name" value="Prot_inh_I78"/>
</dbReference>
<dbReference type="Proteomes" id="UP000557392">
    <property type="component" value="Unassembled WGS sequence"/>
</dbReference>
<proteinExistence type="predicted"/>
<dbReference type="EMBL" id="JACIEH010000001">
    <property type="protein sequence ID" value="MBB4097920.1"/>
    <property type="molecule type" value="Genomic_DNA"/>
</dbReference>
<dbReference type="Pfam" id="PF11720">
    <property type="entry name" value="Inhibitor_I78"/>
    <property type="match status" value="1"/>
</dbReference>
<protein>
    <recommendedName>
        <fullName evidence="3">Peptidase inhibitor I78 family protein</fullName>
    </recommendedName>
</protein>
<gene>
    <name evidence="1" type="ORF">GGR46_001453</name>
</gene>
<dbReference type="AlphaFoldDB" id="A0A7W6JR04"/>
<evidence type="ECO:0000313" key="1">
    <source>
        <dbReference type="EMBL" id="MBB4097920.1"/>
    </source>
</evidence>
<accession>A0A7W6JR04</accession>
<comment type="caution">
    <text evidence="1">The sequence shown here is derived from an EMBL/GenBank/DDBJ whole genome shotgun (WGS) entry which is preliminary data.</text>
</comment>
<evidence type="ECO:0008006" key="3">
    <source>
        <dbReference type="Google" id="ProtNLM"/>
    </source>
</evidence>
<organism evidence="1 2">
    <name type="scientific">Sphingomonas kyeonggiensis</name>
    <dbReference type="NCBI Taxonomy" id="1268553"/>
    <lineage>
        <taxon>Bacteria</taxon>
        <taxon>Pseudomonadati</taxon>
        <taxon>Pseudomonadota</taxon>
        <taxon>Alphaproteobacteria</taxon>
        <taxon>Sphingomonadales</taxon>
        <taxon>Sphingomonadaceae</taxon>
        <taxon>Sphingomonas</taxon>
    </lineage>
</organism>
<dbReference type="Gene3D" id="3.30.10.10">
    <property type="entry name" value="Trypsin Inhibitor V, subunit A"/>
    <property type="match status" value="1"/>
</dbReference>
<sequence length="95" mass="10304">MRAIGMIATALLVAGCMHDSRPTPMPGPRVCNANAVQRFMGAPMSHGLQSRLRARSGASSVRVVRPGDAVTMDFRRDRLTVDINQRGRISGLRCV</sequence>
<reference evidence="1 2" key="1">
    <citation type="submission" date="2020-08" db="EMBL/GenBank/DDBJ databases">
        <title>Genomic Encyclopedia of Type Strains, Phase IV (KMG-IV): sequencing the most valuable type-strain genomes for metagenomic binning, comparative biology and taxonomic classification.</title>
        <authorList>
            <person name="Goeker M."/>
        </authorList>
    </citation>
    <scope>NUCLEOTIDE SEQUENCE [LARGE SCALE GENOMIC DNA]</scope>
    <source>
        <strain evidence="1 2">DSM 101806</strain>
    </source>
</reference>
<keyword evidence="2" id="KW-1185">Reference proteome</keyword>
<dbReference type="RefSeq" id="WP_183995961.1">
    <property type="nucleotide sequence ID" value="NZ_JACIEH010000001.1"/>
</dbReference>
<evidence type="ECO:0000313" key="2">
    <source>
        <dbReference type="Proteomes" id="UP000557392"/>
    </source>
</evidence>
<name>A0A7W6JR04_9SPHN</name>
<dbReference type="PROSITE" id="PS51257">
    <property type="entry name" value="PROKAR_LIPOPROTEIN"/>
    <property type="match status" value="1"/>
</dbReference>